<dbReference type="GO" id="GO:0016887">
    <property type="term" value="F:ATP hydrolysis activity"/>
    <property type="evidence" value="ECO:0007669"/>
    <property type="project" value="InterPro"/>
</dbReference>
<dbReference type="InterPro" id="IPR025857">
    <property type="entry name" value="MacB_PCD"/>
</dbReference>
<evidence type="ECO:0000256" key="12">
    <source>
        <dbReference type="ARBA" id="ARBA00041199"/>
    </source>
</evidence>
<evidence type="ECO:0000256" key="8">
    <source>
        <dbReference type="ARBA" id="ARBA00022967"/>
    </source>
</evidence>
<keyword evidence="16" id="KW-1185">Reference proteome</keyword>
<evidence type="ECO:0000256" key="2">
    <source>
        <dbReference type="ARBA" id="ARBA00022448"/>
    </source>
</evidence>
<protein>
    <recommendedName>
        <fullName evidence="12">Pyoverdine export ATP-binding/permease protein PvdT</fullName>
    </recommendedName>
</protein>
<dbReference type="InterPro" id="IPR050250">
    <property type="entry name" value="Macrolide_Exporter_MacB"/>
</dbReference>
<dbReference type="InterPro" id="IPR027417">
    <property type="entry name" value="P-loop_NTPase"/>
</dbReference>
<evidence type="ECO:0000256" key="10">
    <source>
        <dbReference type="ARBA" id="ARBA00023136"/>
    </source>
</evidence>
<dbReference type="SMART" id="SM00382">
    <property type="entry name" value="AAA"/>
    <property type="match status" value="1"/>
</dbReference>
<proteinExistence type="inferred from homology"/>
<dbReference type="Proteomes" id="UP000509414">
    <property type="component" value="Chromosome"/>
</dbReference>
<dbReference type="GO" id="GO:0005886">
    <property type="term" value="C:plasma membrane"/>
    <property type="evidence" value="ECO:0007669"/>
    <property type="project" value="UniProtKB-SubCell"/>
</dbReference>
<keyword evidence="3" id="KW-1003">Cell membrane</keyword>
<feature type="domain" description="ABC transporter" evidence="14">
    <location>
        <begin position="2"/>
        <end position="240"/>
    </location>
</feature>
<evidence type="ECO:0000256" key="1">
    <source>
        <dbReference type="ARBA" id="ARBA00004429"/>
    </source>
</evidence>
<comment type="subcellular location">
    <subcellularLocation>
        <location evidence="1">Cell inner membrane</location>
        <topology evidence="1">Multi-pass membrane protein</topology>
    </subcellularLocation>
</comment>
<comment type="similarity">
    <text evidence="11">Belongs to the ABC transporter superfamily. Macrolide exporter (TC 3.A.1.122) family.</text>
</comment>
<evidence type="ECO:0000256" key="6">
    <source>
        <dbReference type="ARBA" id="ARBA00022741"/>
    </source>
</evidence>
<dbReference type="Pfam" id="PF02687">
    <property type="entry name" value="FtsX"/>
    <property type="match status" value="1"/>
</dbReference>
<dbReference type="Pfam" id="PF12704">
    <property type="entry name" value="MacB_PCD"/>
    <property type="match status" value="1"/>
</dbReference>
<evidence type="ECO:0000256" key="5">
    <source>
        <dbReference type="ARBA" id="ARBA00022692"/>
    </source>
</evidence>
<keyword evidence="4" id="KW-0997">Cell inner membrane</keyword>
<dbReference type="InterPro" id="IPR003593">
    <property type="entry name" value="AAA+_ATPase"/>
</dbReference>
<keyword evidence="7 15" id="KW-0067">ATP-binding</keyword>
<evidence type="ECO:0000256" key="3">
    <source>
        <dbReference type="ARBA" id="ARBA00022475"/>
    </source>
</evidence>
<name>A0A7H9CGE5_9BACT</name>
<dbReference type="InterPro" id="IPR003439">
    <property type="entry name" value="ABC_transporter-like_ATP-bd"/>
</dbReference>
<dbReference type="SUPFAM" id="SSF52540">
    <property type="entry name" value="P-loop containing nucleoside triphosphate hydrolases"/>
    <property type="match status" value="1"/>
</dbReference>
<keyword evidence="2" id="KW-0813">Transport</keyword>
<evidence type="ECO:0000256" key="13">
    <source>
        <dbReference type="SAM" id="Phobius"/>
    </source>
</evidence>
<dbReference type="InterPro" id="IPR017911">
    <property type="entry name" value="MacB-like_ATP-bd"/>
</dbReference>
<dbReference type="Pfam" id="PF00005">
    <property type="entry name" value="ABC_tran"/>
    <property type="match status" value="1"/>
</dbReference>
<dbReference type="GO" id="GO:0022857">
    <property type="term" value="F:transmembrane transporter activity"/>
    <property type="evidence" value="ECO:0007669"/>
    <property type="project" value="TreeGrafter"/>
</dbReference>
<reference evidence="15 16" key="1">
    <citation type="submission" date="2020-02" db="EMBL/GenBank/DDBJ databases">
        <title>Complete genome sequence of the novel Campylobacter species Candidatus Campylobacter infans.</title>
        <authorList>
            <person name="Duim B."/>
            <person name="Zomer A."/>
            <person name="van der Graaf L."/>
            <person name="Wagenaar J."/>
        </authorList>
    </citation>
    <scope>NUCLEOTIDE SEQUENCE [LARGE SCALE GENOMIC DNA]</scope>
    <source>
        <strain evidence="15 16">19S00001</strain>
    </source>
</reference>
<feature type="transmembrane region" description="Helical" evidence="13">
    <location>
        <begin position="268"/>
        <end position="288"/>
    </location>
</feature>
<gene>
    <name evidence="15" type="primary">macB</name>
    <name evidence="15" type="ORF">CINF_0682</name>
</gene>
<keyword evidence="9 13" id="KW-1133">Transmembrane helix</keyword>
<evidence type="ECO:0000256" key="11">
    <source>
        <dbReference type="ARBA" id="ARBA00038388"/>
    </source>
</evidence>
<accession>A0A7H9CGE5</accession>
<evidence type="ECO:0000256" key="4">
    <source>
        <dbReference type="ARBA" id="ARBA00022519"/>
    </source>
</evidence>
<keyword evidence="5 13" id="KW-0812">Transmembrane</keyword>
<dbReference type="InterPro" id="IPR017871">
    <property type="entry name" value="ABC_transporter-like_CS"/>
</dbReference>
<dbReference type="PROSITE" id="PS50893">
    <property type="entry name" value="ABC_TRANSPORTER_2"/>
    <property type="match status" value="1"/>
</dbReference>
<dbReference type="Gene3D" id="3.40.50.300">
    <property type="entry name" value="P-loop containing nucleotide triphosphate hydrolases"/>
    <property type="match status" value="1"/>
</dbReference>
<dbReference type="KEGG" id="cinf:CINF_0682"/>
<feature type="transmembrane region" description="Helical" evidence="13">
    <location>
        <begin position="563"/>
        <end position="594"/>
    </location>
</feature>
<keyword evidence="10 13" id="KW-0472">Membrane</keyword>
<organism evidence="15 16">
    <name type="scientific">Candidatus Campylobacter infans</name>
    <dbReference type="NCBI Taxonomy" id="2561898"/>
    <lineage>
        <taxon>Bacteria</taxon>
        <taxon>Pseudomonadati</taxon>
        <taxon>Campylobacterota</taxon>
        <taxon>Epsilonproteobacteria</taxon>
        <taxon>Campylobacterales</taxon>
        <taxon>Campylobacteraceae</taxon>
        <taxon>Campylobacter</taxon>
    </lineage>
</organism>
<dbReference type="GO" id="GO:0098796">
    <property type="term" value="C:membrane protein complex"/>
    <property type="evidence" value="ECO:0007669"/>
    <property type="project" value="UniProtKB-ARBA"/>
</dbReference>
<evidence type="ECO:0000313" key="15">
    <source>
        <dbReference type="EMBL" id="QLI05203.1"/>
    </source>
</evidence>
<keyword evidence="6" id="KW-0547">Nucleotide-binding</keyword>
<dbReference type="FunFam" id="3.40.50.300:FF:000032">
    <property type="entry name" value="Export ABC transporter ATP-binding protein"/>
    <property type="match status" value="1"/>
</dbReference>
<dbReference type="RefSeq" id="WP_179975756.1">
    <property type="nucleotide sequence ID" value="NZ_CP049075.1"/>
</dbReference>
<dbReference type="CDD" id="cd03255">
    <property type="entry name" value="ABC_MJ0796_LolCDE_FtsE"/>
    <property type="match status" value="1"/>
</dbReference>
<keyword evidence="8" id="KW-1278">Translocase</keyword>
<dbReference type="PANTHER" id="PTHR30572">
    <property type="entry name" value="MEMBRANE COMPONENT OF TRANSPORTER-RELATED"/>
    <property type="match status" value="1"/>
</dbReference>
<dbReference type="PANTHER" id="PTHR30572:SF14">
    <property type="entry name" value="MACROLIDE EXPORT ATP-BINDING_PERMEASE PROTEIN MACB"/>
    <property type="match status" value="1"/>
</dbReference>
<evidence type="ECO:0000256" key="9">
    <source>
        <dbReference type="ARBA" id="ARBA00022989"/>
    </source>
</evidence>
<dbReference type="InterPro" id="IPR003838">
    <property type="entry name" value="ABC3_permease_C"/>
</dbReference>
<dbReference type="GO" id="GO:0005524">
    <property type="term" value="F:ATP binding"/>
    <property type="evidence" value="ECO:0007669"/>
    <property type="project" value="UniProtKB-KW"/>
</dbReference>
<evidence type="ECO:0000313" key="16">
    <source>
        <dbReference type="Proteomes" id="UP000509414"/>
    </source>
</evidence>
<feature type="transmembrane region" description="Helical" evidence="13">
    <location>
        <begin position="516"/>
        <end position="542"/>
    </location>
</feature>
<evidence type="ECO:0000259" key="14">
    <source>
        <dbReference type="PROSITE" id="PS50893"/>
    </source>
</evidence>
<evidence type="ECO:0000256" key="7">
    <source>
        <dbReference type="ARBA" id="ARBA00022840"/>
    </source>
</evidence>
<dbReference type="AlphaFoldDB" id="A0A7H9CGE5"/>
<feature type="transmembrane region" description="Helical" evidence="13">
    <location>
        <begin position="600"/>
        <end position="623"/>
    </location>
</feature>
<sequence>MIELKNICKVFQNGDERALVLKNINLEIKQGEFVAIIGQSGSGKSTLMNILGCLDTPSSGTYTLDGKDISHFSKDELSELRLKKFGFIFQRYNLIPASNATENVALPGIYAGTKKFERTQRAKELLSKLGLGDKTDFMPNHLSGGQQQRVSIARALMNGGEILLCDEPTGALDSASGQTVMQIIKELNQAGHTIIMVTHDKQIASWASRVIEISDGRIISDNKTEQNLNKLNKPKSEHASDLSRLKDRFFESFNMSISAIKAHKLRSFLTMLGIIIGISSVICVVALARGSQENILEGINKMGVSTITIFPGRGFGDRGSAKRKNFSIEDINILESLEFVDNAMPRTRSSGTLIYANTSSGASVHAGTEMILKISSVELKSGRNFTKDDIQNSASVIIIDENTQKTFFKDSDPLGKIMIFNKRPFMVIGVGKRDEGAFSDGSLSIYMPYTTLANKVTGSHKIRSIVVGIAPGVNSQLAEHAISEILKIRRGGTDFYMINSDTILKTIKATTDTMSLLISGIALISLVVGGIGVMNIMLVSVIERTKEIGVRMAIGAKGADIMLQFLIEAILLCALGGIIGVLLAFGIGGLFNLISNDIKMSFSLVSIIIAFGISSLVGIVFGYMPAKRAAKLNPIDALLRE</sequence>
<dbReference type="EMBL" id="CP049075">
    <property type="protein sequence ID" value="QLI05203.1"/>
    <property type="molecule type" value="Genomic_DNA"/>
</dbReference>
<dbReference type="PROSITE" id="PS00211">
    <property type="entry name" value="ABC_TRANSPORTER_1"/>
    <property type="match status" value="1"/>
</dbReference>